<dbReference type="eggNOG" id="ENOG502TCTB">
    <property type="taxonomic scope" value="Eukaryota"/>
</dbReference>
<reference evidence="3 4" key="1">
    <citation type="journal article" date="2007" name="Nature">
        <title>Evolution of genes and genomes on the Drosophila phylogeny.</title>
        <authorList>
            <consortium name="Drosophila 12 Genomes Consortium"/>
            <person name="Clark A.G."/>
            <person name="Eisen M.B."/>
            <person name="Smith D.R."/>
            <person name="Bergman C.M."/>
            <person name="Oliver B."/>
            <person name="Markow T.A."/>
            <person name="Kaufman T.C."/>
            <person name="Kellis M."/>
            <person name="Gelbart W."/>
            <person name="Iyer V.N."/>
            <person name="Pollard D.A."/>
            <person name="Sackton T.B."/>
            <person name="Larracuente A.M."/>
            <person name="Singh N.D."/>
            <person name="Abad J.P."/>
            <person name="Abt D.N."/>
            <person name="Adryan B."/>
            <person name="Aguade M."/>
            <person name="Akashi H."/>
            <person name="Anderson W.W."/>
            <person name="Aquadro C.F."/>
            <person name="Ardell D.H."/>
            <person name="Arguello R."/>
            <person name="Artieri C.G."/>
            <person name="Barbash D.A."/>
            <person name="Barker D."/>
            <person name="Barsanti P."/>
            <person name="Batterham P."/>
            <person name="Batzoglou S."/>
            <person name="Begun D."/>
            <person name="Bhutkar A."/>
            <person name="Blanco E."/>
            <person name="Bosak S.A."/>
            <person name="Bradley R.K."/>
            <person name="Brand A.D."/>
            <person name="Brent M.R."/>
            <person name="Brooks A.N."/>
            <person name="Brown R.H."/>
            <person name="Butlin R.K."/>
            <person name="Caggese C."/>
            <person name="Calvi B.R."/>
            <person name="Bernardo de Carvalho A."/>
            <person name="Caspi A."/>
            <person name="Castrezana S."/>
            <person name="Celniker S.E."/>
            <person name="Chang J.L."/>
            <person name="Chapple C."/>
            <person name="Chatterji S."/>
            <person name="Chinwalla A."/>
            <person name="Civetta A."/>
            <person name="Clifton S.W."/>
            <person name="Comeron J.M."/>
            <person name="Costello J.C."/>
            <person name="Coyne J.A."/>
            <person name="Daub J."/>
            <person name="David R.G."/>
            <person name="Delcher A.L."/>
            <person name="Delehaunty K."/>
            <person name="Do C.B."/>
            <person name="Ebling H."/>
            <person name="Edwards K."/>
            <person name="Eickbush T."/>
            <person name="Evans J.D."/>
            <person name="Filipski A."/>
            <person name="Findeiss S."/>
            <person name="Freyhult E."/>
            <person name="Fulton L."/>
            <person name="Fulton R."/>
            <person name="Garcia A.C."/>
            <person name="Gardiner A."/>
            <person name="Garfield D.A."/>
            <person name="Garvin B.E."/>
            <person name="Gibson G."/>
            <person name="Gilbert D."/>
            <person name="Gnerre S."/>
            <person name="Godfrey J."/>
            <person name="Good R."/>
            <person name="Gotea V."/>
            <person name="Gravely B."/>
            <person name="Greenberg A.J."/>
            <person name="Griffiths-Jones S."/>
            <person name="Gross S."/>
            <person name="Guigo R."/>
            <person name="Gustafson E.A."/>
            <person name="Haerty W."/>
            <person name="Hahn M.W."/>
            <person name="Halligan D.L."/>
            <person name="Halpern A.L."/>
            <person name="Halter G.M."/>
            <person name="Han M.V."/>
            <person name="Heger A."/>
            <person name="Hillier L."/>
            <person name="Hinrichs A.S."/>
            <person name="Holmes I."/>
            <person name="Hoskins R.A."/>
            <person name="Hubisz M.J."/>
            <person name="Hultmark D."/>
            <person name="Huntley M.A."/>
            <person name="Jaffe D.B."/>
            <person name="Jagadeeshan S."/>
            <person name="Jeck W.R."/>
            <person name="Johnson J."/>
            <person name="Jones C.D."/>
            <person name="Jordan W.C."/>
            <person name="Karpen G.H."/>
            <person name="Kataoka E."/>
            <person name="Keightley P.D."/>
            <person name="Kheradpour P."/>
            <person name="Kirkness E.F."/>
            <person name="Koerich L.B."/>
            <person name="Kristiansen K."/>
            <person name="Kudrna D."/>
            <person name="Kulathinal R.J."/>
            <person name="Kumar S."/>
            <person name="Kwok R."/>
            <person name="Lander E."/>
            <person name="Langley C.H."/>
            <person name="Lapoint R."/>
            <person name="Lazzaro B.P."/>
            <person name="Lee S.J."/>
            <person name="Levesque L."/>
            <person name="Li R."/>
            <person name="Lin C.F."/>
            <person name="Lin M.F."/>
            <person name="Lindblad-Toh K."/>
            <person name="Llopart A."/>
            <person name="Long M."/>
            <person name="Low L."/>
            <person name="Lozovsky E."/>
            <person name="Lu J."/>
            <person name="Luo M."/>
            <person name="Machado C.A."/>
            <person name="Makalowski W."/>
            <person name="Marzo M."/>
            <person name="Matsuda M."/>
            <person name="Matzkin L."/>
            <person name="McAllister B."/>
            <person name="McBride C.S."/>
            <person name="McKernan B."/>
            <person name="McKernan K."/>
            <person name="Mendez-Lago M."/>
            <person name="Minx P."/>
            <person name="Mollenhauer M.U."/>
            <person name="Montooth K."/>
            <person name="Mount S.M."/>
            <person name="Mu X."/>
            <person name="Myers E."/>
            <person name="Negre B."/>
            <person name="Newfeld S."/>
            <person name="Nielsen R."/>
            <person name="Noor M.A."/>
            <person name="O'Grady P."/>
            <person name="Pachter L."/>
            <person name="Papaceit M."/>
            <person name="Parisi M.J."/>
            <person name="Parisi M."/>
            <person name="Parts L."/>
            <person name="Pedersen J.S."/>
            <person name="Pesole G."/>
            <person name="Phillippy A.M."/>
            <person name="Ponting C.P."/>
            <person name="Pop M."/>
            <person name="Porcelli D."/>
            <person name="Powell J.R."/>
            <person name="Prohaska S."/>
            <person name="Pruitt K."/>
            <person name="Puig M."/>
            <person name="Quesneville H."/>
            <person name="Ram K.R."/>
            <person name="Rand D."/>
            <person name="Rasmussen M.D."/>
            <person name="Reed L.K."/>
            <person name="Reenan R."/>
            <person name="Reily A."/>
            <person name="Remington K.A."/>
            <person name="Rieger T.T."/>
            <person name="Ritchie M.G."/>
            <person name="Robin C."/>
            <person name="Rogers Y.H."/>
            <person name="Rohde C."/>
            <person name="Rozas J."/>
            <person name="Rubenfield M.J."/>
            <person name="Ruiz A."/>
            <person name="Russo S."/>
            <person name="Salzberg S.L."/>
            <person name="Sanchez-Gracia A."/>
            <person name="Saranga D.J."/>
            <person name="Sato H."/>
            <person name="Schaeffer S.W."/>
            <person name="Schatz M.C."/>
            <person name="Schlenke T."/>
            <person name="Schwartz R."/>
            <person name="Segarra C."/>
            <person name="Singh R.S."/>
            <person name="Sirot L."/>
            <person name="Sirota M."/>
            <person name="Sisneros N.B."/>
            <person name="Smith C.D."/>
            <person name="Smith T.F."/>
            <person name="Spieth J."/>
            <person name="Stage D.E."/>
            <person name="Stark A."/>
            <person name="Stephan W."/>
            <person name="Strausberg R.L."/>
            <person name="Strempel S."/>
            <person name="Sturgill D."/>
            <person name="Sutton G."/>
            <person name="Sutton G.G."/>
            <person name="Tao W."/>
            <person name="Teichmann S."/>
            <person name="Tobari Y.N."/>
            <person name="Tomimura Y."/>
            <person name="Tsolas J.M."/>
            <person name="Valente V.L."/>
            <person name="Venter E."/>
            <person name="Venter J.C."/>
            <person name="Vicario S."/>
            <person name="Vieira F.G."/>
            <person name="Vilella A.J."/>
            <person name="Villasante A."/>
            <person name="Walenz B."/>
            <person name="Wang J."/>
            <person name="Wasserman M."/>
            <person name="Watts T."/>
            <person name="Wilson D."/>
            <person name="Wilson R.K."/>
            <person name="Wing R.A."/>
            <person name="Wolfner M.F."/>
            <person name="Wong A."/>
            <person name="Wong G.K."/>
            <person name="Wu C.I."/>
            <person name="Wu G."/>
            <person name="Yamamoto D."/>
            <person name="Yang H.P."/>
            <person name="Yang S.P."/>
            <person name="Yorke J.A."/>
            <person name="Yoshida K."/>
            <person name="Zdobnov E."/>
            <person name="Zhang P."/>
            <person name="Zhang Y."/>
            <person name="Zimin A.V."/>
            <person name="Baldwin J."/>
            <person name="Abdouelleil A."/>
            <person name="Abdulkadir J."/>
            <person name="Abebe A."/>
            <person name="Abera B."/>
            <person name="Abreu J."/>
            <person name="Acer S.C."/>
            <person name="Aftuck L."/>
            <person name="Alexander A."/>
            <person name="An P."/>
            <person name="Anderson E."/>
            <person name="Anderson S."/>
            <person name="Arachi H."/>
            <person name="Azer M."/>
            <person name="Bachantsang P."/>
            <person name="Barry A."/>
            <person name="Bayul T."/>
            <person name="Berlin A."/>
            <person name="Bessette D."/>
            <person name="Bloom T."/>
            <person name="Blye J."/>
            <person name="Boguslavskiy L."/>
            <person name="Bonnet C."/>
            <person name="Boukhgalter B."/>
            <person name="Bourzgui I."/>
            <person name="Brown A."/>
            <person name="Cahill P."/>
            <person name="Channer S."/>
            <person name="Cheshatsang Y."/>
            <person name="Chuda L."/>
            <person name="Citroen M."/>
            <person name="Collymore A."/>
            <person name="Cooke P."/>
            <person name="Costello M."/>
            <person name="D'Aco K."/>
            <person name="Daza R."/>
            <person name="De Haan G."/>
            <person name="DeGray S."/>
            <person name="DeMaso C."/>
            <person name="Dhargay N."/>
            <person name="Dooley K."/>
            <person name="Dooley E."/>
            <person name="Doricent M."/>
            <person name="Dorje P."/>
            <person name="Dorjee K."/>
            <person name="Dupes A."/>
            <person name="Elong R."/>
            <person name="Falk J."/>
            <person name="Farina A."/>
            <person name="Faro S."/>
            <person name="Ferguson D."/>
            <person name="Fisher S."/>
            <person name="Foley C.D."/>
            <person name="Franke A."/>
            <person name="Friedrich D."/>
            <person name="Gadbois L."/>
            <person name="Gearin G."/>
            <person name="Gearin C.R."/>
            <person name="Giannoukos G."/>
            <person name="Goode T."/>
            <person name="Graham J."/>
            <person name="Grandbois E."/>
            <person name="Grewal S."/>
            <person name="Gyaltsen K."/>
            <person name="Hafez N."/>
            <person name="Hagos B."/>
            <person name="Hall J."/>
            <person name="Henson C."/>
            <person name="Hollinger A."/>
            <person name="Honan T."/>
            <person name="Huard M.D."/>
            <person name="Hughes L."/>
            <person name="Hurhula B."/>
            <person name="Husby M.E."/>
            <person name="Kamat A."/>
            <person name="Kanga B."/>
            <person name="Kashin S."/>
            <person name="Khazanovich D."/>
            <person name="Kisner P."/>
            <person name="Lance K."/>
            <person name="Lara M."/>
            <person name="Lee W."/>
            <person name="Lennon N."/>
            <person name="Letendre F."/>
            <person name="LeVine R."/>
            <person name="Lipovsky A."/>
            <person name="Liu X."/>
            <person name="Liu J."/>
            <person name="Liu S."/>
            <person name="Lokyitsang T."/>
            <person name="Lokyitsang Y."/>
            <person name="Lubonja R."/>
            <person name="Lui A."/>
            <person name="MacDonald P."/>
            <person name="Magnisalis V."/>
            <person name="Maru K."/>
            <person name="Matthews C."/>
            <person name="McCusker W."/>
            <person name="McDonough S."/>
            <person name="Mehta T."/>
            <person name="Meldrim J."/>
            <person name="Meneus L."/>
            <person name="Mihai O."/>
            <person name="Mihalev A."/>
            <person name="Mihova T."/>
            <person name="Mittelman R."/>
            <person name="Mlenga V."/>
            <person name="Montmayeur A."/>
            <person name="Mulrain L."/>
            <person name="Navidi A."/>
            <person name="Naylor J."/>
            <person name="Negash T."/>
            <person name="Nguyen T."/>
            <person name="Nguyen N."/>
            <person name="Nicol R."/>
            <person name="Norbu C."/>
            <person name="Norbu N."/>
            <person name="Novod N."/>
            <person name="O'Neill B."/>
            <person name="Osman S."/>
            <person name="Markiewicz E."/>
            <person name="Oyono O.L."/>
            <person name="Patti C."/>
            <person name="Phunkhang P."/>
            <person name="Pierre F."/>
            <person name="Priest M."/>
            <person name="Raghuraman S."/>
            <person name="Rege F."/>
            <person name="Reyes R."/>
            <person name="Rise C."/>
            <person name="Rogov P."/>
            <person name="Ross K."/>
            <person name="Ryan E."/>
            <person name="Settipalli S."/>
            <person name="Shea T."/>
            <person name="Sherpa N."/>
            <person name="Shi L."/>
            <person name="Shih D."/>
            <person name="Sparrow T."/>
            <person name="Spaulding J."/>
            <person name="Stalker J."/>
            <person name="Stange-Thomann N."/>
            <person name="Stavropoulos S."/>
            <person name="Stone C."/>
            <person name="Strader C."/>
            <person name="Tesfaye S."/>
            <person name="Thomson T."/>
            <person name="Thoulutsang Y."/>
            <person name="Thoulutsang D."/>
            <person name="Topham K."/>
            <person name="Topping I."/>
            <person name="Tsamla T."/>
            <person name="Vassiliev H."/>
            <person name="Vo A."/>
            <person name="Wangchuk T."/>
            <person name="Wangdi T."/>
            <person name="Weiand M."/>
            <person name="Wilkinson J."/>
            <person name="Wilson A."/>
            <person name="Yadav S."/>
            <person name="Young G."/>
            <person name="Yu Q."/>
            <person name="Zembek L."/>
            <person name="Zhong D."/>
            <person name="Zimmer A."/>
            <person name="Zwirko Z."/>
            <person name="Jaffe D.B."/>
            <person name="Alvarez P."/>
            <person name="Brockman W."/>
            <person name="Butler J."/>
            <person name="Chin C."/>
            <person name="Gnerre S."/>
            <person name="Grabherr M."/>
            <person name="Kleber M."/>
            <person name="Mauceli E."/>
            <person name="MacCallum I."/>
        </authorList>
    </citation>
    <scope>NUCLEOTIDE SEQUENCE [LARGE SCALE GENOMIC DNA]</scope>
    <source>
        <strain evidence="4">Tucson 15287-2541.00</strain>
    </source>
</reference>
<evidence type="ECO:0000256" key="2">
    <source>
        <dbReference type="SAM" id="MobiDB-lite"/>
    </source>
</evidence>
<feature type="region of interest" description="Disordered" evidence="2">
    <location>
        <begin position="346"/>
        <end position="385"/>
    </location>
</feature>
<keyword evidence="4" id="KW-1185">Reference proteome</keyword>
<gene>
    <name evidence="3" type="primary">Dgri\GH16713</name>
    <name evidence="3" type="ORF">Dgri_GH16713</name>
</gene>
<dbReference type="InParanoid" id="B4J3A7"/>
<proteinExistence type="predicted"/>
<dbReference type="OMA" id="CGCPAIQ"/>
<sequence length="526" mass="57134">MTSGEWDLRALKALEEEEQKEFLALSQRNLFEAPLPTGGPENGSITNSLDNAKPALSYAQLHPHLLKLPTIDECHLIAAQRQSAGSVASSARLKFTRALSLSAHSLSPRPGGRGGGGVGFGKKLKARLVGAKSSGSLSPSRHSHSYSVSPVYTPPPMRRCATLHHTQPVRKTFKTLQQLERQKQKQSNAAQAQATQSASTTPQLQRIVGTNKTYWKYGANSTAASIIGQRARLQQQLELDSNNSDEPPNGEALEADAIDSATETGSCSVPLPPADSNELLRLSLMLTAASTAMTATATATATAAATGGPVRRYHTHSDVEDETVAYEAFHRPKSFERSLLRGASLTLTAQESPSPNRNRSRAMQSTNGKRILKSTSLETGAACESAPTDIYQKQQQQQQLQQQQQQQKQQQQQQQQQIIGQPLGMMGLSTATNQLAEQQERESDWEFGLGLGLGREQFKYHQDLAVACYGHSAALDDELEHHIKHCSCSCNHMGYGNSMDYQQLRSCAVGELASWGVGALQKRIPS</sequence>
<dbReference type="EMBL" id="CH916366">
    <property type="protein sequence ID" value="EDV97206.1"/>
    <property type="molecule type" value="Genomic_DNA"/>
</dbReference>
<evidence type="ECO:0000313" key="4">
    <source>
        <dbReference type="Proteomes" id="UP000001070"/>
    </source>
</evidence>
<evidence type="ECO:0000313" key="3">
    <source>
        <dbReference type="EMBL" id="EDV97206.1"/>
    </source>
</evidence>
<feature type="region of interest" description="Disordered" evidence="2">
    <location>
        <begin position="131"/>
        <end position="152"/>
    </location>
</feature>
<organism evidence="4">
    <name type="scientific">Drosophila grimshawi</name>
    <name type="common">Hawaiian fruit fly</name>
    <name type="synonym">Idiomyia grimshawi</name>
    <dbReference type="NCBI Taxonomy" id="7222"/>
    <lineage>
        <taxon>Eukaryota</taxon>
        <taxon>Metazoa</taxon>
        <taxon>Ecdysozoa</taxon>
        <taxon>Arthropoda</taxon>
        <taxon>Hexapoda</taxon>
        <taxon>Insecta</taxon>
        <taxon>Pterygota</taxon>
        <taxon>Neoptera</taxon>
        <taxon>Endopterygota</taxon>
        <taxon>Diptera</taxon>
        <taxon>Brachycera</taxon>
        <taxon>Muscomorpha</taxon>
        <taxon>Ephydroidea</taxon>
        <taxon>Drosophilidae</taxon>
        <taxon>Drosophila</taxon>
        <taxon>Hawaiian Drosophila</taxon>
    </lineage>
</organism>
<dbReference type="OrthoDB" id="445695at2759"/>
<feature type="compositionally biased region" description="Polar residues" evidence="2">
    <location>
        <begin position="346"/>
        <end position="378"/>
    </location>
</feature>
<accession>B4J3A7</accession>
<dbReference type="AlphaFoldDB" id="B4J3A7"/>
<dbReference type="Proteomes" id="UP000001070">
    <property type="component" value="Unassembled WGS sequence"/>
</dbReference>
<feature type="compositionally biased region" description="Low complexity" evidence="2">
    <location>
        <begin position="133"/>
        <end position="151"/>
    </location>
</feature>
<name>B4J3A7_DROGR</name>
<dbReference type="HOGENOM" id="CLU_502760_0_0_1"/>
<feature type="region of interest" description="Disordered" evidence="2">
    <location>
        <begin position="177"/>
        <end position="204"/>
    </location>
</feature>
<evidence type="ECO:0000256" key="1">
    <source>
        <dbReference type="SAM" id="Coils"/>
    </source>
</evidence>
<protein>
    <submittedName>
        <fullName evidence="3">GH16713</fullName>
    </submittedName>
</protein>
<dbReference type="PhylomeDB" id="B4J3A7"/>
<feature type="coiled-coil region" evidence="1">
    <location>
        <begin position="390"/>
        <end position="417"/>
    </location>
</feature>
<feature type="compositionally biased region" description="Low complexity" evidence="2">
    <location>
        <begin position="185"/>
        <end position="204"/>
    </location>
</feature>
<keyword evidence="1" id="KW-0175">Coiled coil</keyword>